<feature type="binding site" evidence="10">
    <location>
        <begin position="61"/>
        <end position="66"/>
    </location>
    <ligand>
        <name>substrate</name>
    </ligand>
</feature>
<dbReference type="GO" id="GO:0009146">
    <property type="term" value="P:purine nucleoside triphosphate catabolic process"/>
    <property type="evidence" value="ECO:0007669"/>
    <property type="project" value="UniProtKB-UniRule"/>
</dbReference>
<dbReference type="HAMAP" id="MF_01405">
    <property type="entry name" value="Non_canon_purine_NTPase"/>
    <property type="match status" value="1"/>
</dbReference>
<dbReference type="EC" id="3.6.1.66" evidence="10"/>
<reference evidence="12 13" key="1">
    <citation type="submission" date="2018-06" db="EMBL/GenBank/DDBJ databases">
        <authorList>
            <consortium name="Pathogen Informatics"/>
            <person name="Doyle S."/>
        </authorList>
    </citation>
    <scope>NUCLEOTIDE SEQUENCE [LARGE SCALE GENOMIC DNA]</scope>
    <source>
        <strain evidence="12 13">NCTC1659</strain>
    </source>
</reference>
<keyword evidence="7 10" id="KW-0546">Nucleotide metabolism</keyword>
<dbReference type="Gene3D" id="3.90.950.10">
    <property type="match status" value="1"/>
</dbReference>
<comment type="catalytic activity">
    <reaction evidence="8 10">
        <text>dITP + H2O = dIMP + diphosphate + H(+)</text>
        <dbReference type="Rhea" id="RHEA:28342"/>
        <dbReference type="ChEBI" id="CHEBI:15377"/>
        <dbReference type="ChEBI" id="CHEBI:15378"/>
        <dbReference type="ChEBI" id="CHEBI:33019"/>
        <dbReference type="ChEBI" id="CHEBI:61194"/>
        <dbReference type="ChEBI" id="CHEBI:61382"/>
        <dbReference type="EC" id="3.6.1.66"/>
    </reaction>
</comment>
<dbReference type="Proteomes" id="UP000254329">
    <property type="component" value="Unassembled WGS sequence"/>
</dbReference>
<evidence type="ECO:0000313" key="12">
    <source>
        <dbReference type="EMBL" id="STO59900.1"/>
    </source>
</evidence>
<evidence type="ECO:0000256" key="9">
    <source>
        <dbReference type="ARBA" id="ARBA00052017"/>
    </source>
</evidence>
<keyword evidence="5 10" id="KW-0378">Hydrolase</keyword>
<feature type="active site" description="Proton acceptor" evidence="10">
    <location>
        <position position="122"/>
    </location>
</feature>
<comment type="function">
    <text evidence="10">Pyrophosphatase that catalyzes the hydrolysis of nucleoside triphosphates to their monophosphate derivatives, with a high preference for the non-canonical purine nucleotides XTP (xanthosine triphosphate), dITP (deoxyinosine triphosphate) and ITP. Seems to function as a house-cleaning enzyme that removes non-canonical purine nucleotides from the nucleotide pool, thus preventing their incorporation into DNA/RNA and avoiding chromosomal lesions.</text>
</comment>
<dbReference type="NCBIfam" id="TIGR00042">
    <property type="entry name" value="RdgB/HAM1 family non-canonical purine NTP pyrophosphatase"/>
    <property type="match status" value="1"/>
</dbReference>
<dbReference type="GO" id="GO:0005829">
    <property type="term" value="C:cytosol"/>
    <property type="evidence" value="ECO:0007669"/>
    <property type="project" value="TreeGrafter"/>
</dbReference>
<feature type="binding site" evidence="10">
    <location>
        <begin position="209"/>
        <end position="212"/>
    </location>
    <ligand>
        <name>substrate</name>
    </ligand>
</feature>
<dbReference type="GO" id="GO:0036220">
    <property type="term" value="F:ITP diphosphatase activity"/>
    <property type="evidence" value="ECO:0007669"/>
    <property type="project" value="UniProtKB-UniRule"/>
</dbReference>
<dbReference type="GO" id="GO:0017111">
    <property type="term" value="F:ribonucleoside triphosphate phosphatase activity"/>
    <property type="evidence" value="ECO:0007669"/>
    <property type="project" value="InterPro"/>
</dbReference>
<evidence type="ECO:0000256" key="11">
    <source>
        <dbReference type="RuleBase" id="RU003781"/>
    </source>
</evidence>
<evidence type="ECO:0000256" key="3">
    <source>
        <dbReference type="ARBA" id="ARBA00022723"/>
    </source>
</evidence>
<dbReference type="InterPro" id="IPR029001">
    <property type="entry name" value="ITPase-like_fam"/>
</dbReference>
<evidence type="ECO:0000313" key="13">
    <source>
        <dbReference type="Proteomes" id="UP000254329"/>
    </source>
</evidence>
<dbReference type="GO" id="GO:0000166">
    <property type="term" value="F:nucleotide binding"/>
    <property type="evidence" value="ECO:0007669"/>
    <property type="project" value="UniProtKB-KW"/>
</dbReference>
<keyword evidence="3 10" id="KW-0479">Metal-binding</keyword>
<feature type="binding site" evidence="10">
    <location>
        <position position="122"/>
    </location>
    <ligand>
        <name>Mg(2+)</name>
        <dbReference type="ChEBI" id="CHEBI:18420"/>
    </ligand>
</feature>
<sequence>MWSALLYALLLSNFHTLFFPQYKLKVCNRSDIIAELSVKGSIKDLFTEKGAMMKQKIVLATGNQGKVREMADVLAEFGFEVVAQTDLGIDSPEETGLTFVENAILKARYAAQKSGLPAIADDSGLVVSALNGAPGLYSARYAGIEGEHADAKNREKLLAELVNVPVNERHAKFVSCIVMLQHETDPSPIIAEGECHGTIAFSESGANGFGYDSLFFYPETSCTFAELETSEKKKISHRARALAVLKERLK</sequence>
<dbReference type="STRING" id="733.B0186_03295"/>
<organism evidence="12 13">
    <name type="scientific">Canicola haemoglobinophilus</name>
    <dbReference type="NCBI Taxonomy" id="733"/>
    <lineage>
        <taxon>Bacteria</taxon>
        <taxon>Pseudomonadati</taxon>
        <taxon>Pseudomonadota</taxon>
        <taxon>Gammaproteobacteria</taxon>
        <taxon>Pasteurellales</taxon>
        <taxon>Pasteurellaceae</taxon>
        <taxon>Canicola</taxon>
    </lineage>
</organism>
<evidence type="ECO:0000256" key="7">
    <source>
        <dbReference type="ARBA" id="ARBA00023080"/>
    </source>
</evidence>
<dbReference type="GO" id="GO:0036222">
    <property type="term" value="F:XTP diphosphatase activity"/>
    <property type="evidence" value="ECO:0007669"/>
    <property type="project" value="UniProtKB-UniRule"/>
</dbReference>
<evidence type="ECO:0000256" key="4">
    <source>
        <dbReference type="ARBA" id="ARBA00022741"/>
    </source>
</evidence>
<comment type="similarity">
    <text evidence="1 10 11">Belongs to the HAM1 NTPase family.</text>
</comment>
<evidence type="ECO:0000256" key="1">
    <source>
        <dbReference type="ARBA" id="ARBA00008023"/>
    </source>
</evidence>
<dbReference type="FunFam" id="3.90.950.10:FF:000001">
    <property type="entry name" value="dITP/XTP pyrophosphatase"/>
    <property type="match status" value="1"/>
</dbReference>
<dbReference type="PANTHER" id="PTHR11067">
    <property type="entry name" value="INOSINE TRIPHOSPHATE PYROPHOSPHATASE/HAM1 PROTEIN"/>
    <property type="match status" value="1"/>
</dbReference>
<dbReference type="Pfam" id="PF01725">
    <property type="entry name" value="Ham1p_like"/>
    <property type="match status" value="1"/>
</dbReference>
<dbReference type="SUPFAM" id="SSF52972">
    <property type="entry name" value="ITPase-like"/>
    <property type="match status" value="1"/>
</dbReference>
<dbReference type="InterPro" id="IPR002637">
    <property type="entry name" value="RdgB/HAM1"/>
</dbReference>
<evidence type="ECO:0000256" key="10">
    <source>
        <dbReference type="HAMAP-Rule" id="MF_01405"/>
    </source>
</evidence>
<dbReference type="PANTHER" id="PTHR11067:SF9">
    <property type="entry name" value="INOSINE TRIPHOSPHATE PYROPHOSPHATASE"/>
    <property type="match status" value="1"/>
</dbReference>
<evidence type="ECO:0000256" key="2">
    <source>
        <dbReference type="ARBA" id="ARBA00011738"/>
    </source>
</evidence>
<keyword evidence="6 10" id="KW-0460">Magnesium</keyword>
<dbReference type="InterPro" id="IPR020922">
    <property type="entry name" value="dITP/XTP_pyrophosphatase"/>
</dbReference>
<comment type="cofactor">
    <cofactor evidence="10">
        <name>Mg(2+)</name>
        <dbReference type="ChEBI" id="CHEBI:18420"/>
    </cofactor>
    <text evidence="10">Binds 1 Mg(2+) ion per subunit.</text>
</comment>
<dbReference type="CDD" id="cd00515">
    <property type="entry name" value="HAM1"/>
    <property type="match status" value="1"/>
</dbReference>
<dbReference type="GO" id="GO:0009117">
    <property type="term" value="P:nucleotide metabolic process"/>
    <property type="evidence" value="ECO:0007669"/>
    <property type="project" value="UniProtKB-KW"/>
</dbReference>
<accession>A0A377HUB6</accession>
<dbReference type="EMBL" id="UGHF01000001">
    <property type="protein sequence ID" value="STO59900.1"/>
    <property type="molecule type" value="Genomic_DNA"/>
</dbReference>
<comment type="catalytic activity">
    <reaction evidence="10">
        <text>ITP + H2O = IMP + diphosphate + H(+)</text>
        <dbReference type="Rhea" id="RHEA:29399"/>
        <dbReference type="ChEBI" id="CHEBI:15377"/>
        <dbReference type="ChEBI" id="CHEBI:15378"/>
        <dbReference type="ChEBI" id="CHEBI:33019"/>
        <dbReference type="ChEBI" id="CHEBI:58053"/>
        <dbReference type="ChEBI" id="CHEBI:61402"/>
        <dbReference type="EC" id="3.6.1.66"/>
    </reaction>
</comment>
<feature type="binding site" evidence="10">
    <location>
        <position position="123"/>
    </location>
    <ligand>
        <name>substrate</name>
    </ligand>
</feature>
<proteinExistence type="inferred from homology"/>
<feature type="binding site" evidence="10">
    <location>
        <position position="232"/>
    </location>
    <ligand>
        <name>substrate</name>
    </ligand>
</feature>
<dbReference type="AlphaFoldDB" id="A0A377HUB6"/>
<keyword evidence="4 10" id="KW-0547">Nucleotide-binding</keyword>
<evidence type="ECO:0000256" key="8">
    <source>
        <dbReference type="ARBA" id="ARBA00051875"/>
    </source>
</evidence>
<feature type="binding site" evidence="10">
    <location>
        <position position="93"/>
    </location>
    <ligand>
        <name>Mg(2+)</name>
        <dbReference type="ChEBI" id="CHEBI:18420"/>
    </ligand>
</feature>
<dbReference type="GO" id="GO:0046872">
    <property type="term" value="F:metal ion binding"/>
    <property type="evidence" value="ECO:0007669"/>
    <property type="project" value="UniProtKB-KW"/>
</dbReference>
<comment type="catalytic activity">
    <reaction evidence="9 10">
        <text>XTP + H2O = XMP + diphosphate + H(+)</text>
        <dbReference type="Rhea" id="RHEA:28610"/>
        <dbReference type="ChEBI" id="CHEBI:15377"/>
        <dbReference type="ChEBI" id="CHEBI:15378"/>
        <dbReference type="ChEBI" id="CHEBI:33019"/>
        <dbReference type="ChEBI" id="CHEBI:57464"/>
        <dbReference type="ChEBI" id="CHEBI:61314"/>
        <dbReference type="EC" id="3.6.1.66"/>
    </reaction>
</comment>
<evidence type="ECO:0000256" key="5">
    <source>
        <dbReference type="ARBA" id="ARBA00022801"/>
    </source>
</evidence>
<gene>
    <name evidence="12" type="ORF">NCTC1659_01165</name>
</gene>
<protein>
    <recommendedName>
        <fullName evidence="10">dITP/XTP pyrophosphatase</fullName>
        <ecNumber evidence="10">3.6.1.66</ecNumber>
    </recommendedName>
    <alternativeName>
        <fullName evidence="10">Non-canonical purine NTP pyrophosphatase</fullName>
    </alternativeName>
    <alternativeName>
        <fullName evidence="10">Non-standard purine NTP pyrophosphatase</fullName>
    </alternativeName>
    <alternativeName>
        <fullName evidence="10">Nucleoside-triphosphate diphosphatase</fullName>
    </alternativeName>
    <alternativeName>
        <fullName evidence="10">Nucleoside-triphosphate pyrophosphatase</fullName>
        <shortName evidence="10">NTPase</shortName>
    </alternativeName>
</protein>
<name>A0A377HUB6_9PAST</name>
<evidence type="ECO:0000256" key="6">
    <source>
        <dbReference type="ARBA" id="ARBA00022842"/>
    </source>
</evidence>
<comment type="subunit">
    <text evidence="2 10">Homodimer.</text>
</comment>
<dbReference type="GO" id="GO:0035870">
    <property type="term" value="F:dITP diphosphatase activity"/>
    <property type="evidence" value="ECO:0007669"/>
    <property type="project" value="UniProtKB-UniRule"/>
</dbReference>
<keyword evidence="13" id="KW-1185">Reference proteome</keyword>
<feature type="binding site" evidence="10">
    <location>
        <begin position="237"/>
        <end position="238"/>
    </location>
    <ligand>
        <name>substrate</name>
    </ligand>
</feature>